<dbReference type="HOGENOM" id="CLU_1637593_0_0_1"/>
<dbReference type="OrthoDB" id="6752540at2759"/>
<protein>
    <submittedName>
        <fullName evidence="1">Uncharacterized protein</fullName>
    </submittedName>
</protein>
<organism evidence="1 2">
    <name type="scientific">Tribolium castaneum</name>
    <name type="common">Red flour beetle</name>
    <dbReference type="NCBI Taxonomy" id="7070"/>
    <lineage>
        <taxon>Eukaryota</taxon>
        <taxon>Metazoa</taxon>
        <taxon>Ecdysozoa</taxon>
        <taxon>Arthropoda</taxon>
        <taxon>Hexapoda</taxon>
        <taxon>Insecta</taxon>
        <taxon>Pterygota</taxon>
        <taxon>Neoptera</taxon>
        <taxon>Endopterygota</taxon>
        <taxon>Coleoptera</taxon>
        <taxon>Polyphaga</taxon>
        <taxon>Cucujiformia</taxon>
        <taxon>Tenebrionidae</taxon>
        <taxon>Tenebrionidae incertae sedis</taxon>
        <taxon>Tribolium</taxon>
    </lineage>
</organism>
<dbReference type="KEGG" id="tca:658796"/>
<dbReference type="Proteomes" id="UP000007266">
    <property type="component" value="Linkage group 5"/>
</dbReference>
<dbReference type="STRING" id="7070.D6WLK9"/>
<evidence type="ECO:0000313" key="1">
    <source>
        <dbReference type="EMBL" id="EFA04126.2"/>
    </source>
</evidence>
<dbReference type="EMBL" id="KQ971343">
    <property type="protein sequence ID" value="EFA04126.2"/>
    <property type="molecule type" value="Genomic_DNA"/>
</dbReference>
<dbReference type="SUPFAM" id="SSF51430">
    <property type="entry name" value="NAD(P)-linked oxidoreductase"/>
    <property type="match status" value="1"/>
</dbReference>
<dbReference type="AlphaFoldDB" id="D6WLK9"/>
<dbReference type="InParanoid" id="D6WLK9"/>
<sequence>MNAYKEELYGDYPNLNNNELPWIIGCLHTENMEAAQKFFLRSLYKDVKIHEITRWKRNCQPVCVYTVVYKIKDKTPDLSGKEILIPFPDNAGDLKKMFRQVTEMVFGMRVVGKKLSDDGVYASISYAPVRCACNVRDFDMAAEEPRMQPVITEKNGVEIGKLALYYALNEEGPHTILVGMNNTNLLKCNLDVLHNGLSDKEKEVYNHVKNNVFAKLKKTDWEGVEVARYWDTVKA</sequence>
<reference evidence="1 2" key="2">
    <citation type="journal article" date="2010" name="Nucleic Acids Res.">
        <title>BeetleBase in 2010: revisions to provide comprehensive genomic information for Tribolium castaneum.</title>
        <authorList>
            <person name="Kim H.S."/>
            <person name="Murphy T."/>
            <person name="Xia J."/>
            <person name="Caragea D."/>
            <person name="Park Y."/>
            <person name="Beeman R.W."/>
            <person name="Lorenzen M.D."/>
            <person name="Butcher S."/>
            <person name="Manak J.R."/>
            <person name="Brown S.J."/>
        </authorList>
    </citation>
    <scope>GENOME REANNOTATION</scope>
    <source>
        <strain evidence="1 2">Georgia GA2</strain>
    </source>
</reference>
<name>D6WLK9_TRICA</name>
<gene>
    <name evidence="1" type="primary">AUGUSTUS-3.0.2_14369</name>
    <name evidence="1" type="ORF">TcasGA2_TC014369</name>
</gene>
<dbReference type="InterPro" id="IPR036812">
    <property type="entry name" value="NAD(P)_OxRdtase_dom_sf"/>
</dbReference>
<accession>D6WLK9</accession>
<reference evidence="1 2" key="1">
    <citation type="journal article" date="2008" name="Nature">
        <title>The genome of the model beetle and pest Tribolium castaneum.</title>
        <authorList>
            <consortium name="Tribolium Genome Sequencing Consortium"/>
            <person name="Richards S."/>
            <person name="Gibbs R.A."/>
            <person name="Weinstock G.M."/>
            <person name="Brown S.J."/>
            <person name="Denell R."/>
            <person name="Beeman R.W."/>
            <person name="Gibbs R."/>
            <person name="Beeman R.W."/>
            <person name="Brown S.J."/>
            <person name="Bucher G."/>
            <person name="Friedrich M."/>
            <person name="Grimmelikhuijzen C.J."/>
            <person name="Klingler M."/>
            <person name="Lorenzen M."/>
            <person name="Richards S."/>
            <person name="Roth S."/>
            <person name="Schroder R."/>
            <person name="Tautz D."/>
            <person name="Zdobnov E.M."/>
            <person name="Muzny D."/>
            <person name="Gibbs R.A."/>
            <person name="Weinstock G.M."/>
            <person name="Attaway T."/>
            <person name="Bell S."/>
            <person name="Buhay C.J."/>
            <person name="Chandrabose M.N."/>
            <person name="Chavez D."/>
            <person name="Clerk-Blankenburg K.P."/>
            <person name="Cree A."/>
            <person name="Dao M."/>
            <person name="Davis C."/>
            <person name="Chacko J."/>
            <person name="Dinh H."/>
            <person name="Dugan-Rocha S."/>
            <person name="Fowler G."/>
            <person name="Garner T.T."/>
            <person name="Garnes J."/>
            <person name="Gnirke A."/>
            <person name="Hawes A."/>
            <person name="Hernandez J."/>
            <person name="Hines S."/>
            <person name="Holder M."/>
            <person name="Hume J."/>
            <person name="Jhangiani S.N."/>
            <person name="Joshi V."/>
            <person name="Khan Z.M."/>
            <person name="Jackson L."/>
            <person name="Kovar C."/>
            <person name="Kowis A."/>
            <person name="Lee S."/>
            <person name="Lewis L.R."/>
            <person name="Margolis J."/>
            <person name="Morgan M."/>
            <person name="Nazareth L.V."/>
            <person name="Nguyen N."/>
            <person name="Okwuonu G."/>
            <person name="Parker D."/>
            <person name="Richards S."/>
            <person name="Ruiz S.J."/>
            <person name="Santibanez J."/>
            <person name="Savard J."/>
            <person name="Scherer S.E."/>
            <person name="Schneider B."/>
            <person name="Sodergren E."/>
            <person name="Tautz D."/>
            <person name="Vattahil S."/>
            <person name="Villasana D."/>
            <person name="White C.S."/>
            <person name="Wright R."/>
            <person name="Park Y."/>
            <person name="Beeman R.W."/>
            <person name="Lord J."/>
            <person name="Oppert B."/>
            <person name="Lorenzen M."/>
            <person name="Brown S."/>
            <person name="Wang L."/>
            <person name="Savard J."/>
            <person name="Tautz D."/>
            <person name="Richards S."/>
            <person name="Weinstock G."/>
            <person name="Gibbs R.A."/>
            <person name="Liu Y."/>
            <person name="Worley K."/>
            <person name="Weinstock G."/>
            <person name="Elsik C.G."/>
            <person name="Reese J.T."/>
            <person name="Elhaik E."/>
            <person name="Landan G."/>
            <person name="Graur D."/>
            <person name="Arensburger P."/>
            <person name="Atkinson P."/>
            <person name="Beeman R.W."/>
            <person name="Beidler J."/>
            <person name="Brown S.J."/>
            <person name="Demuth J.P."/>
            <person name="Drury D.W."/>
            <person name="Du Y.Z."/>
            <person name="Fujiwara H."/>
            <person name="Lorenzen M."/>
            <person name="Maselli V."/>
            <person name="Osanai M."/>
            <person name="Park Y."/>
            <person name="Robertson H.M."/>
            <person name="Tu Z."/>
            <person name="Wang J.J."/>
            <person name="Wang S."/>
            <person name="Richards S."/>
            <person name="Song H."/>
            <person name="Zhang L."/>
            <person name="Sodergren E."/>
            <person name="Werner D."/>
            <person name="Stanke M."/>
            <person name="Morgenstern B."/>
            <person name="Solovyev V."/>
            <person name="Kosarev P."/>
            <person name="Brown G."/>
            <person name="Chen H.C."/>
            <person name="Ermolaeva O."/>
            <person name="Hlavina W."/>
            <person name="Kapustin Y."/>
            <person name="Kiryutin B."/>
            <person name="Kitts P."/>
            <person name="Maglott D."/>
            <person name="Pruitt K."/>
            <person name="Sapojnikov V."/>
            <person name="Souvorov A."/>
            <person name="Mackey A.J."/>
            <person name="Waterhouse R.M."/>
            <person name="Wyder S."/>
            <person name="Zdobnov E.M."/>
            <person name="Zdobnov E.M."/>
            <person name="Wyder S."/>
            <person name="Kriventseva E.V."/>
            <person name="Kadowaki T."/>
            <person name="Bork P."/>
            <person name="Aranda M."/>
            <person name="Bao R."/>
            <person name="Beermann A."/>
            <person name="Berns N."/>
            <person name="Bolognesi R."/>
            <person name="Bonneton F."/>
            <person name="Bopp D."/>
            <person name="Brown S.J."/>
            <person name="Bucher G."/>
            <person name="Butts T."/>
            <person name="Chaumot A."/>
            <person name="Denell R.E."/>
            <person name="Ferrier D.E."/>
            <person name="Friedrich M."/>
            <person name="Gordon C.M."/>
            <person name="Jindra M."/>
            <person name="Klingler M."/>
            <person name="Lan Q."/>
            <person name="Lattorff H.M."/>
            <person name="Laudet V."/>
            <person name="von Levetsow C."/>
            <person name="Liu Z."/>
            <person name="Lutz R."/>
            <person name="Lynch J.A."/>
            <person name="da Fonseca R.N."/>
            <person name="Posnien N."/>
            <person name="Reuter R."/>
            <person name="Roth S."/>
            <person name="Savard J."/>
            <person name="Schinko J.B."/>
            <person name="Schmitt C."/>
            <person name="Schoppmeier M."/>
            <person name="Schroder R."/>
            <person name="Shippy T.D."/>
            <person name="Simonnet F."/>
            <person name="Marques-Souza H."/>
            <person name="Tautz D."/>
            <person name="Tomoyasu Y."/>
            <person name="Trauner J."/>
            <person name="Van der Zee M."/>
            <person name="Vervoort M."/>
            <person name="Wittkopp N."/>
            <person name="Wimmer E.A."/>
            <person name="Yang X."/>
            <person name="Jones A.K."/>
            <person name="Sattelle D.B."/>
            <person name="Ebert P.R."/>
            <person name="Nelson D."/>
            <person name="Scott J.G."/>
            <person name="Beeman R.W."/>
            <person name="Muthukrishnan S."/>
            <person name="Kramer K.J."/>
            <person name="Arakane Y."/>
            <person name="Beeman R.W."/>
            <person name="Zhu Q."/>
            <person name="Hogenkamp D."/>
            <person name="Dixit R."/>
            <person name="Oppert B."/>
            <person name="Jiang H."/>
            <person name="Zou Z."/>
            <person name="Marshall J."/>
            <person name="Elpidina E."/>
            <person name="Vinokurov K."/>
            <person name="Oppert C."/>
            <person name="Zou Z."/>
            <person name="Evans J."/>
            <person name="Lu Z."/>
            <person name="Zhao P."/>
            <person name="Sumathipala N."/>
            <person name="Altincicek B."/>
            <person name="Vilcinskas A."/>
            <person name="Williams M."/>
            <person name="Hultmark D."/>
            <person name="Hetru C."/>
            <person name="Jiang H."/>
            <person name="Grimmelikhuijzen C.J."/>
            <person name="Hauser F."/>
            <person name="Cazzamali G."/>
            <person name="Williamson M."/>
            <person name="Park Y."/>
            <person name="Li B."/>
            <person name="Tanaka Y."/>
            <person name="Predel R."/>
            <person name="Neupert S."/>
            <person name="Schachtner J."/>
            <person name="Verleyen P."/>
            <person name="Raible F."/>
            <person name="Bork P."/>
            <person name="Friedrich M."/>
            <person name="Walden K.K."/>
            <person name="Robertson H.M."/>
            <person name="Angeli S."/>
            <person name="Foret S."/>
            <person name="Bucher G."/>
            <person name="Schuetz S."/>
            <person name="Maleszka R."/>
            <person name="Wimmer E.A."/>
            <person name="Beeman R.W."/>
            <person name="Lorenzen M."/>
            <person name="Tomoyasu Y."/>
            <person name="Miller S.C."/>
            <person name="Grossmann D."/>
            <person name="Bucher G."/>
        </authorList>
    </citation>
    <scope>NUCLEOTIDE SEQUENCE [LARGE SCALE GENOMIC DNA]</scope>
    <source>
        <strain evidence="1 2">Georgia GA2</strain>
    </source>
</reference>
<evidence type="ECO:0000313" key="2">
    <source>
        <dbReference type="Proteomes" id="UP000007266"/>
    </source>
</evidence>
<keyword evidence="2" id="KW-1185">Reference proteome</keyword>
<proteinExistence type="predicted"/>